<protein>
    <recommendedName>
        <fullName evidence="4">DsrE/DsrF-like family protein</fullName>
    </recommendedName>
</protein>
<dbReference type="AlphaFoldDB" id="A0A1Q8YBP6"/>
<dbReference type="STRING" id="81479.RA876_09700"/>
<dbReference type="EMBL" id="MSYM01000016">
    <property type="protein sequence ID" value="OLP05464.1"/>
    <property type="molecule type" value="Genomic_DNA"/>
</dbReference>
<name>A0A1Q8YBP6_9BURK</name>
<evidence type="ECO:0000313" key="3">
    <source>
        <dbReference type="Proteomes" id="UP000185911"/>
    </source>
</evidence>
<sequence>MKKSAFLATALFTAAVSAQAGDLFVSINSGSVMTQGAGLVIASTAVEQKANVRILLCDAGGDIALTGKEMPTLKPKNVTPQQLLQGLIKNGAKVEVCALYLPNTGHKSTDLLTGVTAASPADIAAYLLKPAVQTLAF</sequence>
<comment type="caution">
    <text evidence="2">The sequence shown here is derived from an EMBL/GenBank/DDBJ whole genome shotgun (WGS) entry which is preliminary data.</text>
</comment>
<organism evidence="2 3">
    <name type="scientific">Rhodoferax antarcticus ANT.BR</name>
    <dbReference type="NCBI Taxonomy" id="1111071"/>
    <lineage>
        <taxon>Bacteria</taxon>
        <taxon>Pseudomonadati</taxon>
        <taxon>Pseudomonadota</taxon>
        <taxon>Betaproteobacteria</taxon>
        <taxon>Burkholderiales</taxon>
        <taxon>Comamonadaceae</taxon>
        <taxon>Rhodoferax</taxon>
    </lineage>
</organism>
<dbReference type="InterPro" id="IPR027396">
    <property type="entry name" value="DsrEFH-like"/>
</dbReference>
<dbReference type="Gene3D" id="3.40.1260.10">
    <property type="entry name" value="DsrEFH-like"/>
    <property type="match status" value="1"/>
</dbReference>
<dbReference type="SUPFAM" id="SSF75169">
    <property type="entry name" value="DsrEFH-like"/>
    <property type="match status" value="1"/>
</dbReference>
<dbReference type="RefSeq" id="WP_075587344.1">
    <property type="nucleotide sequence ID" value="NZ_MSYM01000016.1"/>
</dbReference>
<proteinExistence type="predicted"/>
<reference evidence="2 3" key="1">
    <citation type="submission" date="2017-01" db="EMBL/GenBank/DDBJ databases">
        <title>Genome sequence of Rhodoferax antarcticus ANT.BR, a psychrophilic purple nonsulfur bacterium from an Antarctic microbial mat.</title>
        <authorList>
            <person name="Baker J."/>
            <person name="Riester C."/>
            <person name="Skinner B."/>
            <person name="Newell A."/>
            <person name="Swingley W."/>
            <person name="Madigan M."/>
            <person name="Jung D."/>
            <person name="Asao M."/>
            <person name="Chen M."/>
            <person name="Loughlin P."/>
            <person name="Pan H."/>
            <person name="Lin S."/>
            <person name="Li N."/>
            <person name="Shaw J."/>
            <person name="Prado M."/>
            <person name="Sherman C."/>
            <person name="Li X."/>
            <person name="Tang J."/>
            <person name="Blankenship R."/>
            <person name="Zhao T."/>
            <person name="Touchman J."/>
            <person name="Sattley M."/>
        </authorList>
    </citation>
    <scope>NUCLEOTIDE SEQUENCE [LARGE SCALE GENOMIC DNA]</scope>
    <source>
        <strain evidence="2 3">ANT.BR</strain>
    </source>
</reference>
<dbReference type="Proteomes" id="UP000185911">
    <property type="component" value="Unassembled WGS sequence"/>
</dbReference>
<feature type="chain" id="PRO_5012367302" description="DsrE/DsrF-like family protein" evidence="1">
    <location>
        <begin position="21"/>
        <end position="137"/>
    </location>
</feature>
<feature type="signal peptide" evidence="1">
    <location>
        <begin position="1"/>
        <end position="20"/>
    </location>
</feature>
<evidence type="ECO:0000256" key="1">
    <source>
        <dbReference type="SAM" id="SignalP"/>
    </source>
</evidence>
<gene>
    <name evidence="2" type="ORF">BLL52_3131</name>
</gene>
<evidence type="ECO:0008006" key="4">
    <source>
        <dbReference type="Google" id="ProtNLM"/>
    </source>
</evidence>
<accession>A0A1Q8YBP6</accession>
<keyword evidence="1" id="KW-0732">Signal</keyword>
<keyword evidence="3" id="KW-1185">Reference proteome</keyword>
<evidence type="ECO:0000313" key="2">
    <source>
        <dbReference type="EMBL" id="OLP05464.1"/>
    </source>
</evidence>